<dbReference type="AlphaFoldDB" id="A0A5J5F9F3"/>
<evidence type="ECO:0000313" key="2">
    <source>
        <dbReference type="EMBL" id="KAA8913669.1"/>
    </source>
</evidence>
<proteinExistence type="predicted"/>
<feature type="region of interest" description="Disordered" evidence="1">
    <location>
        <begin position="120"/>
        <end position="148"/>
    </location>
</feature>
<evidence type="ECO:0000256" key="1">
    <source>
        <dbReference type="SAM" id="MobiDB-lite"/>
    </source>
</evidence>
<keyword evidence="3" id="KW-1185">Reference proteome</keyword>
<name>A0A5J5F9F3_9PEZI</name>
<accession>A0A5J5F9F3</accession>
<evidence type="ECO:0000313" key="3">
    <source>
        <dbReference type="Proteomes" id="UP000326924"/>
    </source>
</evidence>
<reference evidence="2 3" key="1">
    <citation type="submission" date="2019-09" db="EMBL/GenBank/DDBJ databases">
        <title>Draft genome of the ectomycorrhizal ascomycete Sphaerosporella brunnea.</title>
        <authorList>
            <consortium name="DOE Joint Genome Institute"/>
            <person name="Benucci G.M."/>
            <person name="Marozzi G."/>
            <person name="Antonielli L."/>
            <person name="Sanchez S."/>
            <person name="Marco P."/>
            <person name="Wang X."/>
            <person name="Falini L.B."/>
            <person name="Barry K."/>
            <person name="Haridas S."/>
            <person name="Lipzen A."/>
            <person name="Labutti K."/>
            <person name="Grigoriev I.V."/>
            <person name="Murat C."/>
            <person name="Martin F."/>
            <person name="Albertini E."/>
            <person name="Donnini D."/>
            <person name="Bonito G."/>
        </authorList>
    </citation>
    <scope>NUCLEOTIDE SEQUENCE [LARGE SCALE GENOMIC DNA]</scope>
    <source>
        <strain evidence="2 3">Sb_GMNB300</strain>
    </source>
</reference>
<dbReference type="InParanoid" id="A0A5J5F9F3"/>
<comment type="caution">
    <text evidence="2">The sequence shown here is derived from an EMBL/GenBank/DDBJ whole genome shotgun (WGS) entry which is preliminary data.</text>
</comment>
<dbReference type="EMBL" id="VXIS01000013">
    <property type="protein sequence ID" value="KAA8913669.1"/>
    <property type="molecule type" value="Genomic_DNA"/>
</dbReference>
<gene>
    <name evidence="2" type="ORF">FN846DRAFT_886510</name>
</gene>
<feature type="compositionally biased region" description="Acidic residues" evidence="1">
    <location>
        <begin position="132"/>
        <end position="148"/>
    </location>
</feature>
<sequence length="148" mass="17247">MNIKLCDCCDPRKRIAAILEKGWPFSSPRVPAAISNLATIGGSAHVSELKCFHDILIARAVGYDKAVYKLNSRRTWLKSHRRGHELWRQIFARYKEEWGVVEQREREWKECQDQAEMLLGRLGYPPPKHEPEDYDTEYEGESEVEEEA</sequence>
<organism evidence="2 3">
    <name type="scientific">Sphaerosporella brunnea</name>
    <dbReference type="NCBI Taxonomy" id="1250544"/>
    <lineage>
        <taxon>Eukaryota</taxon>
        <taxon>Fungi</taxon>
        <taxon>Dikarya</taxon>
        <taxon>Ascomycota</taxon>
        <taxon>Pezizomycotina</taxon>
        <taxon>Pezizomycetes</taxon>
        <taxon>Pezizales</taxon>
        <taxon>Pyronemataceae</taxon>
        <taxon>Sphaerosporella</taxon>
    </lineage>
</organism>
<protein>
    <submittedName>
        <fullName evidence="2">Uncharacterized protein</fullName>
    </submittedName>
</protein>
<dbReference type="Proteomes" id="UP000326924">
    <property type="component" value="Unassembled WGS sequence"/>
</dbReference>